<proteinExistence type="predicted"/>
<evidence type="ECO:0000313" key="2">
    <source>
        <dbReference type="EMBL" id="OMQ24642.1"/>
    </source>
</evidence>
<protein>
    <submittedName>
        <fullName evidence="2">Fimbrial protein</fullName>
    </submittedName>
</protein>
<comment type="caution">
    <text evidence="2">The sequence shown here is derived from an EMBL/GenBank/DDBJ whole genome shotgun (WGS) entry which is preliminary data.</text>
</comment>
<feature type="chain" id="PRO_5013068845" evidence="1">
    <location>
        <begin position="25"/>
        <end position="102"/>
    </location>
</feature>
<dbReference type="AlphaFoldDB" id="A0A1S8CLA3"/>
<feature type="signal peptide" evidence="1">
    <location>
        <begin position="1"/>
        <end position="24"/>
    </location>
</feature>
<sequence>MNSLRLFLIAGALLSWMAAGQVGATGGVIHFVGAIVEGPCLVNVVNSSANTKCFRNGQNYTGTQTLASFNASSQELPLNLGTTEMKWVDQQQKLAIMTVVYR</sequence>
<evidence type="ECO:0000313" key="3">
    <source>
        <dbReference type="Proteomes" id="UP000216021"/>
    </source>
</evidence>
<dbReference type="EMBL" id="MOXD01000003">
    <property type="protein sequence ID" value="OMQ24642.1"/>
    <property type="molecule type" value="Genomic_DNA"/>
</dbReference>
<organism evidence="2 3">
    <name type="scientific">Serratia oryzae</name>
    <dbReference type="NCBI Taxonomy" id="2034155"/>
    <lineage>
        <taxon>Bacteria</taxon>
        <taxon>Pseudomonadati</taxon>
        <taxon>Pseudomonadota</taxon>
        <taxon>Gammaproteobacteria</taxon>
        <taxon>Enterobacterales</taxon>
        <taxon>Yersiniaceae</taxon>
        <taxon>Serratia</taxon>
    </lineage>
</organism>
<accession>A0A1S8CLA3</accession>
<dbReference type="RefSeq" id="WP_076941524.1">
    <property type="nucleotide sequence ID" value="NZ_MOXD01000003.1"/>
</dbReference>
<reference evidence="2 3" key="1">
    <citation type="submission" date="2016-11" db="EMBL/GenBank/DDBJ databases">
        <title>Rahnella oryzae sp. nov., isolated from rice root.</title>
        <authorList>
            <person name="Zhang X.-X."/>
            <person name="Zhang J."/>
        </authorList>
    </citation>
    <scope>NUCLEOTIDE SEQUENCE [LARGE SCALE GENOMIC DNA]</scope>
    <source>
        <strain evidence="2 3">J11-6</strain>
    </source>
</reference>
<dbReference type="Proteomes" id="UP000216021">
    <property type="component" value="Unassembled WGS sequence"/>
</dbReference>
<dbReference type="OrthoDB" id="6046808at2"/>
<keyword evidence="3" id="KW-1185">Reference proteome</keyword>
<evidence type="ECO:0000256" key="1">
    <source>
        <dbReference type="SAM" id="SignalP"/>
    </source>
</evidence>
<name>A0A1S8CLA3_9GAMM</name>
<gene>
    <name evidence="2" type="ORF">BMI79_07410</name>
</gene>
<keyword evidence="1" id="KW-0732">Signal</keyword>